<evidence type="ECO:0000256" key="4">
    <source>
        <dbReference type="ARBA" id="ARBA00005524"/>
    </source>
</evidence>
<evidence type="ECO:0000256" key="1">
    <source>
        <dbReference type="ARBA" id="ARBA00000370"/>
    </source>
</evidence>
<feature type="domain" description="Metalloenzyme" evidence="6">
    <location>
        <begin position="6"/>
        <end position="161"/>
    </location>
</feature>
<dbReference type="GO" id="GO:0006096">
    <property type="term" value="P:glycolytic process"/>
    <property type="evidence" value="ECO:0007669"/>
    <property type="project" value="UniProtKB-KW"/>
</dbReference>
<name>X1Q4A6_9ZZZZ</name>
<comment type="similarity">
    <text evidence="4">Belongs to the BPG-independent phosphoglycerate mutase family. A-PGAM subfamily.</text>
</comment>
<dbReference type="Gene3D" id="3.40.720.10">
    <property type="entry name" value="Alkaline Phosphatase, subunit A"/>
    <property type="match status" value="1"/>
</dbReference>
<dbReference type="PANTHER" id="PTHR31209">
    <property type="entry name" value="COFACTOR-INDEPENDENT PHOSPHOGLYCERATE MUTASE"/>
    <property type="match status" value="1"/>
</dbReference>
<evidence type="ECO:0000313" key="7">
    <source>
        <dbReference type="EMBL" id="GAI38069.1"/>
    </source>
</evidence>
<dbReference type="PANTHER" id="PTHR31209:SF4">
    <property type="entry name" value="2,3-BISPHOSPHOGLYCERATE-INDEPENDENT PHOSPHOGLYCERATE MUTASE"/>
    <property type="match status" value="1"/>
</dbReference>
<accession>X1Q4A6</accession>
<keyword evidence="5" id="KW-0324">Glycolysis</keyword>
<gene>
    <name evidence="7" type="ORF">S06H3_46076</name>
</gene>
<comment type="catalytic activity">
    <reaction evidence="1">
        <text>(2R)-2-phosphoglycerate = (2R)-3-phosphoglycerate</text>
        <dbReference type="Rhea" id="RHEA:15901"/>
        <dbReference type="ChEBI" id="CHEBI:58272"/>
        <dbReference type="ChEBI" id="CHEBI:58289"/>
        <dbReference type="EC" id="5.4.2.12"/>
    </reaction>
</comment>
<dbReference type="InterPro" id="IPR017850">
    <property type="entry name" value="Alkaline_phosphatase_core_sf"/>
</dbReference>
<protein>
    <recommendedName>
        <fullName evidence="6">Metalloenzyme domain-containing protein</fullName>
    </recommendedName>
</protein>
<organism evidence="7">
    <name type="scientific">marine sediment metagenome</name>
    <dbReference type="NCBI Taxonomy" id="412755"/>
    <lineage>
        <taxon>unclassified sequences</taxon>
        <taxon>metagenomes</taxon>
        <taxon>ecological metagenomes</taxon>
    </lineage>
</organism>
<dbReference type="GO" id="GO:0004619">
    <property type="term" value="F:phosphoglycerate mutase activity"/>
    <property type="evidence" value="ECO:0007669"/>
    <property type="project" value="UniProtKB-EC"/>
</dbReference>
<comment type="function">
    <text evidence="2">Catalyzes the interconversion of 2-phosphoglycerate and 3-phosphoglycerate.</text>
</comment>
<proteinExistence type="inferred from homology"/>
<evidence type="ECO:0000259" key="6">
    <source>
        <dbReference type="Pfam" id="PF01676"/>
    </source>
</evidence>
<sequence length="184" mass="20789">IWIWGEGRKPALDSFYDKYKLEGSVISAVDLIKGIGILAGLTPVRVEGATGTIYTNFKGKASAAIGQLTGDKNFVYLHLEAPDECSHQGDTRKKVKSIEIIDREVIGPIKEALDRQGFDYKMMILPDHYTPVSVRTHTSEPVPFMIYDSTNQTDSRSERFDEFSAKRTGLYFKEGHKLLDYFFL</sequence>
<dbReference type="InterPro" id="IPR004456">
    <property type="entry name" value="Pglycerate_mutase_ApgM"/>
</dbReference>
<comment type="caution">
    <text evidence="7">The sequence shown here is derived from an EMBL/GenBank/DDBJ whole genome shotgun (WGS) entry which is preliminary data.</text>
</comment>
<feature type="non-terminal residue" evidence="7">
    <location>
        <position position="1"/>
    </location>
</feature>
<evidence type="ECO:0000256" key="5">
    <source>
        <dbReference type="ARBA" id="ARBA00023152"/>
    </source>
</evidence>
<dbReference type="EMBL" id="BARV01028834">
    <property type="protein sequence ID" value="GAI38069.1"/>
    <property type="molecule type" value="Genomic_DNA"/>
</dbReference>
<comment type="pathway">
    <text evidence="3">Carbohydrate degradation.</text>
</comment>
<dbReference type="AlphaFoldDB" id="X1Q4A6"/>
<reference evidence="7" key="1">
    <citation type="journal article" date="2014" name="Front. Microbiol.">
        <title>High frequency of phylogenetically diverse reductive dehalogenase-homologous genes in deep subseafloor sedimentary metagenomes.</title>
        <authorList>
            <person name="Kawai M."/>
            <person name="Futagami T."/>
            <person name="Toyoda A."/>
            <person name="Takaki Y."/>
            <person name="Nishi S."/>
            <person name="Hori S."/>
            <person name="Arai W."/>
            <person name="Tsubouchi T."/>
            <person name="Morono Y."/>
            <person name="Uchiyama I."/>
            <person name="Ito T."/>
            <person name="Fujiyama A."/>
            <person name="Inagaki F."/>
            <person name="Takami H."/>
        </authorList>
    </citation>
    <scope>NUCLEOTIDE SEQUENCE</scope>
    <source>
        <strain evidence="7">Expedition CK06-06</strain>
    </source>
</reference>
<dbReference type="Pfam" id="PF01676">
    <property type="entry name" value="Metalloenzyme"/>
    <property type="match status" value="1"/>
</dbReference>
<dbReference type="GO" id="GO:0046872">
    <property type="term" value="F:metal ion binding"/>
    <property type="evidence" value="ECO:0007669"/>
    <property type="project" value="InterPro"/>
</dbReference>
<dbReference type="SUPFAM" id="SSF53649">
    <property type="entry name" value="Alkaline phosphatase-like"/>
    <property type="match status" value="1"/>
</dbReference>
<evidence type="ECO:0000256" key="3">
    <source>
        <dbReference type="ARBA" id="ARBA00004921"/>
    </source>
</evidence>
<evidence type="ECO:0000256" key="2">
    <source>
        <dbReference type="ARBA" id="ARBA00002315"/>
    </source>
</evidence>
<dbReference type="InterPro" id="IPR006124">
    <property type="entry name" value="Metalloenzyme"/>
</dbReference>